<dbReference type="Gene3D" id="3.40.50.12370">
    <property type="match status" value="1"/>
</dbReference>
<dbReference type="AlphaFoldDB" id="A0A370HDY0"/>
<proteinExistence type="inferred from homology"/>
<dbReference type="CDD" id="cd00293">
    <property type="entry name" value="USP-like"/>
    <property type="match status" value="1"/>
</dbReference>
<comment type="similarity">
    <text evidence="1">Belongs to the universal stress protein A family.</text>
</comment>
<name>A0A370HDY0_9NOCA</name>
<dbReference type="InterPro" id="IPR006016">
    <property type="entry name" value="UspA"/>
</dbReference>
<comment type="caution">
    <text evidence="3">The sequence shown here is derived from an EMBL/GenBank/DDBJ whole genome shotgun (WGS) entry which is preliminary data.</text>
</comment>
<feature type="domain" description="UspA" evidence="2">
    <location>
        <begin position="83"/>
        <end position="212"/>
    </location>
</feature>
<dbReference type="SUPFAM" id="SSF52402">
    <property type="entry name" value="Adenine nucleotide alpha hydrolases-like"/>
    <property type="match status" value="1"/>
</dbReference>
<dbReference type="PANTHER" id="PTHR46268">
    <property type="entry name" value="STRESS RESPONSE PROTEIN NHAX"/>
    <property type="match status" value="1"/>
</dbReference>
<dbReference type="OrthoDB" id="4548881at2"/>
<keyword evidence="4" id="KW-1185">Reference proteome</keyword>
<sequence>MTTIAVRPSERALEVARALTDIAGAAVRTEPGDASDDEYLRALSAPDVALGVIAVDGSGWDIVRRSGKPVVLVSERVCPGRAIKRVLVPLDGTDESAHAVAESVRLFRAVGAEIIVLHVFDAGTVPGYWDQAAHAREAWEHEFLARYCTPHFPGPAPALTLRTGQPGENVVDVAAEHADMIILGWSQNLESGRARTVRKTVAEAAVPVMLVPQARGLRPSPPLDASSA</sequence>
<evidence type="ECO:0000256" key="1">
    <source>
        <dbReference type="ARBA" id="ARBA00008791"/>
    </source>
</evidence>
<dbReference type="EMBL" id="QQAZ01000001">
    <property type="protein sequence ID" value="RDI55222.1"/>
    <property type="molecule type" value="Genomic_DNA"/>
</dbReference>
<reference evidence="3 4" key="1">
    <citation type="submission" date="2018-07" db="EMBL/GenBank/DDBJ databases">
        <title>Genomic Encyclopedia of Type Strains, Phase IV (KMG-IV): sequencing the most valuable type-strain genomes for metagenomic binning, comparative biology and taxonomic classification.</title>
        <authorList>
            <person name="Goeker M."/>
        </authorList>
    </citation>
    <scope>NUCLEOTIDE SEQUENCE [LARGE SCALE GENOMIC DNA]</scope>
    <source>
        <strain evidence="3 4">DSM 44952</strain>
    </source>
</reference>
<dbReference type="Pfam" id="PF00582">
    <property type="entry name" value="Usp"/>
    <property type="match status" value="1"/>
</dbReference>
<evidence type="ECO:0000259" key="2">
    <source>
        <dbReference type="Pfam" id="PF00582"/>
    </source>
</evidence>
<protein>
    <submittedName>
        <fullName evidence="3">Universal stress protein family protein</fullName>
    </submittedName>
</protein>
<dbReference type="STRING" id="1210089.GCA_001613165_02070"/>
<dbReference type="RefSeq" id="WP_147288791.1">
    <property type="nucleotide sequence ID" value="NZ_QQAZ01000001.1"/>
</dbReference>
<dbReference type="Proteomes" id="UP000255355">
    <property type="component" value="Unassembled WGS sequence"/>
</dbReference>
<accession>A0A370HDY0</accession>
<evidence type="ECO:0000313" key="4">
    <source>
        <dbReference type="Proteomes" id="UP000255355"/>
    </source>
</evidence>
<gene>
    <name evidence="3" type="ORF">DFR68_10154</name>
</gene>
<evidence type="ECO:0000313" key="3">
    <source>
        <dbReference type="EMBL" id="RDI55222.1"/>
    </source>
</evidence>
<organism evidence="3 4">
    <name type="scientific">Nocardia mexicana</name>
    <dbReference type="NCBI Taxonomy" id="279262"/>
    <lineage>
        <taxon>Bacteria</taxon>
        <taxon>Bacillati</taxon>
        <taxon>Actinomycetota</taxon>
        <taxon>Actinomycetes</taxon>
        <taxon>Mycobacteriales</taxon>
        <taxon>Nocardiaceae</taxon>
        <taxon>Nocardia</taxon>
    </lineage>
</organism>
<dbReference type="PANTHER" id="PTHR46268:SF6">
    <property type="entry name" value="UNIVERSAL STRESS PROTEIN UP12"/>
    <property type="match status" value="1"/>
</dbReference>